<accession>A9NN28</accession>
<evidence type="ECO:0000313" key="4">
    <source>
        <dbReference type="EMBL" id="ABK22039.1"/>
    </source>
</evidence>
<sequence length="333" mass="37890">MRIRNRSCSSVLSSRGSCEKGRDRAFPDGLEEDEEKFLLPLAATAMDAQKAEDDDHQIDGVAAHTISGTGTRVIRRPGHKWRDILLRFSAGNIKSCEAIKVDSWEGAEKPKFNGNTITMRSKGDNISFLENEGMNREVVEKGSPSNSCYDEAGITSDYRECNLPKLGRSENNFMSWKHEHNLVESGDVCTNKRRRTKKNRSTRDDIECINAWRSCDKKTFIITEKEVEIIRKDKLKAPDKPMANNNSHVGSQCRRRNGRGWRCSQRTLVGYSLCEHHLGKGRIKSINNGTVILNNKVPSKFKELRVLDASSSWKFEPDHHDQRSKKRSLKLIN</sequence>
<evidence type="ECO:0000256" key="1">
    <source>
        <dbReference type="ARBA" id="ARBA00023242"/>
    </source>
</evidence>
<feature type="domain" description="WRC" evidence="3">
    <location>
        <begin position="247"/>
        <end position="291"/>
    </location>
</feature>
<evidence type="ECO:0000256" key="2">
    <source>
        <dbReference type="SAM" id="MobiDB-lite"/>
    </source>
</evidence>
<dbReference type="EMBL" id="EF082685">
    <property type="protein sequence ID" value="ABK22039.1"/>
    <property type="molecule type" value="mRNA"/>
</dbReference>
<keyword evidence="1" id="KW-0539">Nucleus</keyword>
<name>A9NN28_PICSI</name>
<proteinExistence type="evidence at transcript level"/>
<feature type="region of interest" description="Disordered" evidence="2">
    <location>
        <begin position="237"/>
        <end position="256"/>
    </location>
</feature>
<reference evidence="4" key="1">
    <citation type="journal article" date="2008" name="BMC Genomics">
        <title>A conifer genomics resource of 200,000 spruce (Picea spp.) ESTs and 6,464 high-quality, sequence-finished full-length cDNAs for Sitka spruce (Picea sitchensis).</title>
        <authorList>
            <person name="Ralph S.G."/>
            <person name="Chun H.J."/>
            <person name="Kolosova N."/>
            <person name="Cooper D."/>
            <person name="Oddy C."/>
            <person name="Ritland C.E."/>
            <person name="Kirkpatrick R."/>
            <person name="Moore R."/>
            <person name="Barber S."/>
            <person name="Holt R.A."/>
            <person name="Jones S.J."/>
            <person name="Marra M.A."/>
            <person name="Douglas C.J."/>
            <person name="Ritland K."/>
            <person name="Bohlmann J."/>
        </authorList>
    </citation>
    <scope>NUCLEOTIDE SEQUENCE</scope>
    <source>
        <tissue evidence="4">Bark</tissue>
    </source>
</reference>
<evidence type="ECO:0000259" key="3">
    <source>
        <dbReference type="PROSITE" id="PS51667"/>
    </source>
</evidence>
<dbReference type="InterPro" id="IPR014977">
    <property type="entry name" value="WRC_dom"/>
</dbReference>
<dbReference type="PROSITE" id="PS51667">
    <property type="entry name" value="WRC"/>
    <property type="match status" value="1"/>
</dbReference>
<dbReference type="Pfam" id="PF08879">
    <property type="entry name" value="WRC"/>
    <property type="match status" value="1"/>
</dbReference>
<dbReference type="PANTHER" id="PTHR34122:SF1">
    <property type="entry name" value="EXPRESSED PROTEIN"/>
    <property type="match status" value="1"/>
</dbReference>
<organism evidence="4">
    <name type="scientific">Picea sitchensis</name>
    <name type="common">Sitka spruce</name>
    <name type="synonym">Pinus sitchensis</name>
    <dbReference type="NCBI Taxonomy" id="3332"/>
    <lineage>
        <taxon>Eukaryota</taxon>
        <taxon>Viridiplantae</taxon>
        <taxon>Streptophyta</taxon>
        <taxon>Embryophyta</taxon>
        <taxon>Tracheophyta</taxon>
        <taxon>Spermatophyta</taxon>
        <taxon>Pinopsida</taxon>
        <taxon>Pinidae</taxon>
        <taxon>Conifers I</taxon>
        <taxon>Pinales</taxon>
        <taxon>Pinaceae</taxon>
        <taxon>Picea</taxon>
    </lineage>
</organism>
<dbReference type="PANTHER" id="PTHR34122">
    <property type="entry name" value="EXPRESSED PROTEIN-RELATED"/>
    <property type="match status" value="1"/>
</dbReference>
<dbReference type="AlphaFoldDB" id="A9NN28"/>
<protein>
    <recommendedName>
        <fullName evidence="3">WRC domain-containing protein</fullName>
    </recommendedName>
</protein>